<comment type="subunit">
    <text evidence="10">At low DSF concentrations, interacts with RpfF.</text>
</comment>
<dbReference type="InterPro" id="IPR011006">
    <property type="entry name" value="CheY-like_superfamily"/>
</dbReference>
<dbReference type="InterPro" id="IPR001789">
    <property type="entry name" value="Sig_transdc_resp-reg_receiver"/>
</dbReference>
<dbReference type="Gene3D" id="1.10.287.130">
    <property type="match status" value="1"/>
</dbReference>
<dbReference type="SUPFAM" id="SSF55874">
    <property type="entry name" value="ATPase domain of HSP90 chaperone/DNA topoisomerase II/histidine kinase"/>
    <property type="match status" value="1"/>
</dbReference>
<evidence type="ECO:0000259" key="16">
    <source>
        <dbReference type="PROSITE" id="PS50110"/>
    </source>
</evidence>
<evidence type="ECO:0000313" key="19">
    <source>
        <dbReference type="Proteomes" id="UP000002420"/>
    </source>
</evidence>
<dbReference type="Gene3D" id="6.10.340.10">
    <property type="match status" value="1"/>
</dbReference>
<dbReference type="Gene3D" id="3.40.50.2300">
    <property type="match status" value="1"/>
</dbReference>
<dbReference type="InterPro" id="IPR003661">
    <property type="entry name" value="HisK_dim/P_dom"/>
</dbReference>
<dbReference type="CDD" id="cd16922">
    <property type="entry name" value="HATPase_EvgS-ArcB-TorS-like"/>
    <property type="match status" value="1"/>
</dbReference>
<dbReference type="AlphaFoldDB" id="B3E393"/>
<feature type="domain" description="HAMP" evidence="17">
    <location>
        <begin position="216"/>
        <end position="268"/>
    </location>
</feature>
<keyword evidence="14" id="KW-0472">Membrane</keyword>
<evidence type="ECO:0000259" key="17">
    <source>
        <dbReference type="PROSITE" id="PS50885"/>
    </source>
</evidence>
<evidence type="ECO:0000256" key="11">
    <source>
        <dbReference type="ARBA" id="ARBA00068150"/>
    </source>
</evidence>
<dbReference type="FunFam" id="1.10.287.130:FF:000002">
    <property type="entry name" value="Two-component osmosensing histidine kinase"/>
    <property type="match status" value="1"/>
</dbReference>
<keyword evidence="6" id="KW-0547">Nucleotide-binding</keyword>
<dbReference type="SUPFAM" id="SSF52172">
    <property type="entry name" value="CheY-like"/>
    <property type="match status" value="1"/>
</dbReference>
<sequence length="667" mass="73393">MNRTKQPQPCRCHRSGVAMTAFKELTVLRCAKWSNIRTRFQCKLFIIFTLLTFLIVSTLSTLFIIHEIKKSKKSAAAHLRLQVEYLAESIRLPLFAENAELLRQMAEQAARLPEVRAVVIRAPDGRVLAAVYPASATGSREEVLSQSIEVCSNPQAGSPIASLTDGLDTPSLLGSVRIERGTADMDRAVRKLIAWSVALALLFWLAVSLLSHLVLRQVTRSFNNLVSGIAALQDGDYGTLIEVDSDDEPGRAAAAVNGLARSLQQRSEENRQAREELLQAKSEAEAANTAKSEFLANMSHEIRTPMSGLIGNAQLLRLTQLNAEQTGYLTNIETDAKNLMSLINDVLDISKIEAGKLELESAPFSLRSCVAQLLKSQEARIAAKAIVLTHEIAADLPDSLFGDQLRLKQILYNLVGNAIKFTAKGEIRVKVELLERHDDKARFCFSVTDTGIGIRPEAREKIFAPFIQADASVTRRFGGTGLGLSICSRLVQQMGGGITVESEEGKGSTFSVTLPFLINSQPLPQQETLPQDRKLMWEGAPLRILLADDSETNCTMLSILLSRFGHSVTPAGDGAEVLQQWQKGGFDVVLMDIQMPVMDGMETTRVIREHERKNGGHLPIIALTAHALKETREHMLSAGFDGYVSKPIDLKLLHDEMRQVIVQDGKM</sequence>
<name>B3E393_TRIL1</name>
<evidence type="ECO:0000259" key="15">
    <source>
        <dbReference type="PROSITE" id="PS50109"/>
    </source>
</evidence>
<comment type="subcellular location">
    <subcellularLocation>
        <location evidence="2">Membrane</location>
    </subcellularLocation>
</comment>
<dbReference type="OrthoDB" id="5392202at2"/>
<dbReference type="SMART" id="SM00387">
    <property type="entry name" value="HATPase_c"/>
    <property type="match status" value="1"/>
</dbReference>
<dbReference type="Gene3D" id="3.30.565.10">
    <property type="entry name" value="Histidine kinase-like ATPase, C-terminal domain"/>
    <property type="match status" value="1"/>
</dbReference>
<dbReference type="Pfam" id="PF00512">
    <property type="entry name" value="HisKA"/>
    <property type="match status" value="1"/>
</dbReference>
<dbReference type="Pfam" id="PF02518">
    <property type="entry name" value="HATPase_c"/>
    <property type="match status" value="1"/>
</dbReference>
<dbReference type="InterPro" id="IPR036097">
    <property type="entry name" value="HisK_dim/P_sf"/>
</dbReference>
<dbReference type="CDD" id="cd06225">
    <property type="entry name" value="HAMP"/>
    <property type="match status" value="1"/>
</dbReference>
<dbReference type="SMART" id="SM00304">
    <property type="entry name" value="HAMP"/>
    <property type="match status" value="1"/>
</dbReference>
<dbReference type="Proteomes" id="UP000002420">
    <property type="component" value="Chromosome"/>
</dbReference>
<organism evidence="18 19">
    <name type="scientific">Trichlorobacter lovleyi (strain ATCC BAA-1151 / DSM 17278 / SZ)</name>
    <name type="common">Geobacter lovleyi</name>
    <dbReference type="NCBI Taxonomy" id="398767"/>
    <lineage>
        <taxon>Bacteria</taxon>
        <taxon>Pseudomonadati</taxon>
        <taxon>Thermodesulfobacteriota</taxon>
        <taxon>Desulfuromonadia</taxon>
        <taxon>Geobacterales</taxon>
        <taxon>Geobacteraceae</taxon>
        <taxon>Trichlorobacter</taxon>
    </lineage>
</organism>
<proteinExistence type="predicted"/>
<dbReference type="CDD" id="cd00082">
    <property type="entry name" value="HisKA"/>
    <property type="match status" value="1"/>
</dbReference>
<dbReference type="Pfam" id="PF00072">
    <property type="entry name" value="Response_reg"/>
    <property type="match status" value="1"/>
</dbReference>
<comment type="catalytic activity">
    <reaction evidence="1">
        <text>ATP + protein L-histidine = ADP + protein N-phospho-L-histidine.</text>
        <dbReference type="EC" id="2.7.13.3"/>
    </reaction>
</comment>
<dbReference type="GO" id="GO:0000155">
    <property type="term" value="F:phosphorelay sensor kinase activity"/>
    <property type="evidence" value="ECO:0007669"/>
    <property type="project" value="InterPro"/>
</dbReference>
<evidence type="ECO:0000256" key="6">
    <source>
        <dbReference type="ARBA" id="ARBA00022741"/>
    </source>
</evidence>
<evidence type="ECO:0000256" key="5">
    <source>
        <dbReference type="ARBA" id="ARBA00022679"/>
    </source>
</evidence>
<dbReference type="InterPro" id="IPR003660">
    <property type="entry name" value="HAMP_dom"/>
</dbReference>
<protein>
    <recommendedName>
        <fullName evidence="11">Sensory/regulatory protein RpfC</fullName>
        <ecNumber evidence="3">2.7.13.3</ecNumber>
    </recommendedName>
</protein>
<dbReference type="HOGENOM" id="CLU_000445_104_15_7"/>
<dbReference type="STRING" id="398767.Glov_0578"/>
<reference evidence="18 19" key="1">
    <citation type="submission" date="2008-05" db="EMBL/GenBank/DDBJ databases">
        <title>Complete sequence of chromosome of Geobacter lovleyi SZ.</title>
        <authorList>
            <consortium name="US DOE Joint Genome Institute"/>
            <person name="Lucas S."/>
            <person name="Copeland A."/>
            <person name="Lapidus A."/>
            <person name="Glavina del Rio T."/>
            <person name="Dalin E."/>
            <person name="Tice H."/>
            <person name="Bruce D."/>
            <person name="Goodwin L."/>
            <person name="Pitluck S."/>
            <person name="Chertkov O."/>
            <person name="Meincke L."/>
            <person name="Brettin T."/>
            <person name="Detter J.C."/>
            <person name="Han C."/>
            <person name="Tapia R."/>
            <person name="Kuske C.R."/>
            <person name="Schmutz J."/>
            <person name="Larimer F."/>
            <person name="Land M."/>
            <person name="Hauser L."/>
            <person name="Kyrpides N."/>
            <person name="Mikhailova N."/>
            <person name="Sung Y."/>
            <person name="Fletcher K.E."/>
            <person name="Ritalahti K.M."/>
            <person name="Loeffler F.E."/>
            <person name="Richardson P."/>
        </authorList>
    </citation>
    <scope>NUCLEOTIDE SEQUENCE [LARGE SCALE GENOMIC DNA]</scope>
    <source>
        <strain evidence="19">ATCC BAA-1151 / DSM 17278 / SZ</strain>
    </source>
</reference>
<evidence type="ECO:0000256" key="9">
    <source>
        <dbReference type="ARBA" id="ARBA00023012"/>
    </source>
</evidence>
<dbReference type="CDD" id="cd17546">
    <property type="entry name" value="REC_hyHK_CKI1_RcsC-like"/>
    <property type="match status" value="1"/>
</dbReference>
<dbReference type="InterPro" id="IPR003594">
    <property type="entry name" value="HATPase_dom"/>
</dbReference>
<evidence type="ECO:0000256" key="3">
    <source>
        <dbReference type="ARBA" id="ARBA00012438"/>
    </source>
</evidence>
<keyword evidence="13" id="KW-0175">Coiled coil</keyword>
<evidence type="ECO:0000256" key="8">
    <source>
        <dbReference type="ARBA" id="ARBA00022840"/>
    </source>
</evidence>
<keyword evidence="4 12" id="KW-0597">Phosphoprotein</keyword>
<keyword evidence="19" id="KW-1185">Reference proteome</keyword>
<dbReference type="SMART" id="SM00448">
    <property type="entry name" value="REC"/>
    <property type="match status" value="1"/>
</dbReference>
<feature type="transmembrane region" description="Helical" evidence="14">
    <location>
        <begin position="192"/>
        <end position="215"/>
    </location>
</feature>
<keyword evidence="5 18" id="KW-0808">Transferase</keyword>
<keyword evidence="14" id="KW-1133">Transmembrane helix</keyword>
<dbReference type="PROSITE" id="PS50885">
    <property type="entry name" value="HAMP"/>
    <property type="match status" value="1"/>
</dbReference>
<evidence type="ECO:0000256" key="10">
    <source>
        <dbReference type="ARBA" id="ARBA00064003"/>
    </source>
</evidence>
<dbReference type="InterPro" id="IPR005467">
    <property type="entry name" value="His_kinase_dom"/>
</dbReference>
<keyword evidence="8" id="KW-0067">ATP-binding</keyword>
<dbReference type="PANTHER" id="PTHR45339">
    <property type="entry name" value="HYBRID SIGNAL TRANSDUCTION HISTIDINE KINASE J"/>
    <property type="match status" value="1"/>
</dbReference>
<keyword evidence="7 18" id="KW-0418">Kinase</keyword>
<dbReference type="InterPro" id="IPR036890">
    <property type="entry name" value="HATPase_C_sf"/>
</dbReference>
<dbReference type="GO" id="GO:0016020">
    <property type="term" value="C:membrane"/>
    <property type="evidence" value="ECO:0007669"/>
    <property type="project" value="UniProtKB-SubCell"/>
</dbReference>
<dbReference type="FunFam" id="3.30.565.10:FF:000010">
    <property type="entry name" value="Sensor histidine kinase RcsC"/>
    <property type="match status" value="1"/>
</dbReference>
<evidence type="ECO:0000256" key="13">
    <source>
        <dbReference type="SAM" id="Coils"/>
    </source>
</evidence>
<dbReference type="PROSITE" id="PS50110">
    <property type="entry name" value="RESPONSE_REGULATORY"/>
    <property type="match status" value="1"/>
</dbReference>
<dbReference type="EMBL" id="CP001089">
    <property type="protein sequence ID" value="ACD94305.1"/>
    <property type="molecule type" value="Genomic_DNA"/>
</dbReference>
<evidence type="ECO:0000313" key="18">
    <source>
        <dbReference type="EMBL" id="ACD94305.1"/>
    </source>
</evidence>
<feature type="transmembrane region" description="Helical" evidence="14">
    <location>
        <begin position="44"/>
        <end position="65"/>
    </location>
</feature>
<evidence type="ECO:0000256" key="2">
    <source>
        <dbReference type="ARBA" id="ARBA00004370"/>
    </source>
</evidence>
<dbReference type="GO" id="GO:0005524">
    <property type="term" value="F:ATP binding"/>
    <property type="evidence" value="ECO:0007669"/>
    <property type="project" value="UniProtKB-KW"/>
</dbReference>
<dbReference type="PRINTS" id="PR00344">
    <property type="entry name" value="BCTRLSENSOR"/>
</dbReference>
<dbReference type="KEGG" id="glo:Glov_0578"/>
<dbReference type="eggNOG" id="COG2205">
    <property type="taxonomic scope" value="Bacteria"/>
</dbReference>
<feature type="domain" description="Response regulatory" evidence="16">
    <location>
        <begin position="543"/>
        <end position="661"/>
    </location>
</feature>
<feature type="coiled-coil region" evidence="13">
    <location>
        <begin position="256"/>
        <end position="290"/>
    </location>
</feature>
<evidence type="ECO:0000256" key="4">
    <source>
        <dbReference type="ARBA" id="ARBA00022553"/>
    </source>
</evidence>
<dbReference type="InterPro" id="IPR004358">
    <property type="entry name" value="Sig_transdc_His_kin-like_C"/>
</dbReference>
<evidence type="ECO:0000256" key="7">
    <source>
        <dbReference type="ARBA" id="ARBA00022777"/>
    </source>
</evidence>
<keyword evidence="9" id="KW-0902">Two-component regulatory system</keyword>
<evidence type="ECO:0000256" key="14">
    <source>
        <dbReference type="SAM" id="Phobius"/>
    </source>
</evidence>
<accession>B3E393</accession>
<keyword evidence="14" id="KW-0812">Transmembrane</keyword>
<dbReference type="PANTHER" id="PTHR45339:SF1">
    <property type="entry name" value="HYBRID SIGNAL TRANSDUCTION HISTIDINE KINASE J"/>
    <property type="match status" value="1"/>
</dbReference>
<dbReference type="EC" id="2.7.13.3" evidence="3"/>
<dbReference type="Pfam" id="PF00672">
    <property type="entry name" value="HAMP"/>
    <property type="match status" value="1"/>
</dbReference>
<dbReference type="PROSITE" id="PS50109">
    <property type="entry name" value="HIS_KIN"/>
    <property type="match status" value="1"/>
</dbReference>
<dbReference type="SUPFAM" id="SSF47384">
    <property type="entry name" value="Homodimeric domain of signal transducing histidine kinase"/>
    <property type="match status" value="1"/>
</dbReference>
<evidence type="ECO:0000256" key="1">
    <source>
        <dbReference type="ARBA" id="ARBA00000085"/>
    </source>
</evidence>
<feature type="modified residue" description="4-aspartylphosphate" evidence="12">
    <location>
        <position position="592"/>
    </location>
</feature>
<gene>
    <name evidence="18" type="ordered locus">Glov_0578</name>
</gene>
<feature type="domain" description="Histidine kinase" evidence="15">
    <location>
        <begin position="297"/>
        <end position="518"/>
    </location>
</feature>
<dbReference type="SMART" id="SM00388">
    <property type="entry name" value="HisKA"/>
    <property type="match status" value="1"/>
</dbReference>
<evidence type="ECO:0000256" key="12">
    <source>
        <dbReference type="PROSITE-ProRule" id="PRU00169"/>
    </source>
</evidence>